<feature type="transmembrane region" description="Helical" evidence="7">
    <location>
        <begin position="32"/>
        <end position="50"/>
    </location>
</feature>
<name>I6ZWW1_MELRP</name>
<dbReference type="PANTHER" id="PTHR32309:SF13">
    <property type="entry name" value="FERRIC ENTEROBACTIN TRANSPORT PROTEIN FEPE"/>
    <property type="match status" value="1"/>
</dbReference>
<dbReference type="RefSeq" id="WP_014854985.1">
    <property type="nucleotide sequence ID" value="NC_018178.1"/>
</dbReference>
<evidence type="ECO:0000256" key="1">
    <source>
        <dbReference type="ARBA" id="ARBA00004651"/>
    </source>
</evidence>
<evidence type="ECO:0000256" key="5">
    <source>
        <dbReference type="ARBA" id="ARBA00023136"/>
    </source>
</evidence>
<dbReference type="KEGG" id="mro:MROS_0304"/>
<sequence>MNQENQPTEQKTEVVGATFIEFLTVLVKYRKFLFWFVFTITVGATVYALLAPKWYKSTASVLAADRNDLLSTLSGLSSLAKGFSASKGLAALTGGNTETDRYIAILKSATLTDDIIKKFKLREEYDMEDDYYEKVVKEWQSNLDLEIQDEGNLTITVYDKDPQKAADIANYMVEKLNEINTQLSVTNAKANREFIEKRYLQNLEDIKNLETEMQKFQEKYGVIAVPEQLEATVKSMSSIYLDMYRKEVEYNVVKQMYGVDHPLAHTTQIELNELKKKIDLLNTGKDESQQDVKLLIPFKEAPELGNEYLKIYRNLEIQYKILEFIQPLYEQAKVEEVRNTPSVLVLDKAGPADRKAKPKGSIYAAVSFVSSLMLGLFIVFLIEFFAKMKIYAPQKYDFIRAAISADLGMIMKNRKKNA</sequence>
<organism evidence="9 10">
    <name type="scientific">Melioribacter roseus (strain DSM 23840 / JCM 17771 / VKM B-2668 / P3M-2)</name>
    <dbReference type="NCBI Taxonomy" id="1191523"/>
    <lineage>
        <taxon>Bacteria</taxon>
        <taxon>Pseudomonadati</taxon>
        <taxon>Ignavibacteriota</taxon>
        <taxon>Ignavibacteria</taxon>
        <taxon>Ignavibacteriales</taxon>
        <taxon>Melioribacteraceae</taxon>
        <taxon>Melioribacter</taxon>
    </lineage>
</organism>
<dbReference type="GO" id="GO:0004713">
    <property type="term" value="F:protein tyrosine kinase activity"/>
    <property type="evidence" value="ECO:0007669"/>
    <property type="project" value="TreeGrafter"/>
</dbReference>
<dbReference type="PATRIC" id="fig|1191523.3.peg.311"/>
<evidence type="ECO:0000256" key="7">
    <source>
        <dbReference type="SAM" id="Phobius"/>
    </source>
</evidence>
<keyword evidence="3 7" id="KW-0812">Transmembrane</keyword>
<dbReference type="eggNOG" id="COG3206">
    <property type="taxonomic scope" value="Bacteria"/>
</dbReference>
<comment type="subcellular location">
    <subcellularLocation>
        <location evidence="1">Cell membrane</location>
        <topology evidence="1">Multi-pass membrane protein</topology>
    </subcellularLocation>
</comment>
<feature type="transmembrane region" description="Helical" evidence="7">
    <location>
        <begin position="362"/>
        <end position="386"/>
    </location>
</feature>
<gene>
    <name evidence="9" type="ordered locus">MROS_0304</name>
</gene>
<dbReference type="PANTHER" id="PTHR32309">
    <property type="entry name" value="TYROSINE-PROTEIN KINASE"/>
    <property type="match status" value="1"/>
</dbReference>
<keyword evidence="2" id="KW-1003">Cell membrane</keyword>
<evidence type="ECO:0000313" key="10">
    <source>
        <dbReference type="Proteomes" id="UP000009011"/>
    </source>
</evidence>
<reference evidence="9 10" key="1">
    <citation type="journal article" date="2013" name="PLoS ONE">
        <title>Genomic analysis of Melioribacter roseus, facultatively anaerobic organotrophic bacterium representing a novel deep lineage within Bacteriodetes/Chlorobi group.</title>
        <authorList>
            <person name="Kadnikov V.V."/>
            <person name="Mardanov A.V."/>
            <person name="Podosokorskaya O.A."/>
            <person name="Gavrilov S.N."/>
            <person name="Kublanov I.V."/>
            <person name="Beletsky A.V."/>
            <person name="Bonch-Osmolovskaya E.A."/>
            <person name="Ravin N.V."/>
        </authorList>
    </citation>
    <scope>NUCLEOTIDE SEQUENCE [LARGE SCALE GENOMIC DNA]</scope>
    <source>
        <strain evidence="10">JCM 17771 / P3M-2</strain>
    </source>
</reference>
<feature type="domain" description="Polysaccharide chain length determinant N-terminal" evidence="8">
    <location>
        <begin position="20"/>
        <end position="118"/>
    </location>
</feature>
<feature type="coiled-coil region" evidence="6">
    <location>
        <begin position="173"/>
        <end position="219"/>
    </location>
</feature>
<dbReference type="EMBL" id="CP003557">
    <property type="protein sequence ID" value="AFN73548.1"/>
    <property type="molecule type" value="Genomic_DNA"/>
</dbReference>
<keyword evidence="4 7" id="KW-1133">Transmembrane helix</keyword>
<evidence type="ECO:0000256" key="6">
    <source>
        <dbReference type="SAM" id="Coils"/>
    </source>
</evidence>
<evidence type="ECO:0000259" key="8">
    <source>
        <dbReference type="Pfam" id="PF02706"/>
    </source>
</evidence>
<dbReference type="GO" id="GO:0005886">
    <property type="term" value="C:plasma membrane"/>
    <property type="evidence" value="ECO:0007669"/>
    <property type="project" value="UniProtKB-SubCell"/>
</dbReference>
<dbReference type="HOGENOM" id="CLU_051175_1_0_10"/>
<proteinExistence type="predicted"/>
<evidence type="ECO:0000256" key="2">
    <source>
        <dbReference type="ARBA" id="ARBA00022475"/>
    </source>
</evidence>
<keyword evidence="5 7" id="KW-0472">Membrane</keyword>
<keyword evidence="6" id="KW-0175">Coiled coil</keyword>
<dbReference type="STRING" id="1191523.MROS_0304"/>
<dbReference type="InterPro" id="IPR050445">
    <property type="entry name" value="Bact_polysacc_biosynth/exp"/>
</dbReference>
<dbReference type="AlphaFoldDB" id="I6ZWW1"/>
<protein>
    <submittedName>
        <fullName evidence="9">Lipopolysaccharide biosynthesis protein</fullName>
    </submittedName>
</protein>
<dbReference type="Pfam" id="PF02706">
    <property type="entry name" value="Wzz"/>
    <property type="match status" value="1"/>
</dbReference>
<dbReference type="InterPro" id="IPR003856">
    <property type="entry name" value="LPS_length_determ_N"/>
</dbReference>
<dbReference type="OrthoDB" id="8884120at2"/>
<dbReference type="Proteomes" id="UP000009011">
    <property type="component" value="Chromosome"/>
</dbReference>
<evidence type="ECO:0000256" key="4">
    <source>
        <dbReference type="ARBA" id="ARBA00022989"/>
    </source>
</evidence>
<evidence type="ECO:0000313" key="9">
    <source>
        <dbReference type="EMBL" id="AFN73548.1"/>
    </source>
</evidence>
<accession>I6ZWW1</accession>
<keyword evidence="10" id="KW-1185">Reference proteome</keyword>
<evidence type="ECO:0000256" key="3">
    <source>
        <dbReference type="ARBA" id="ARBA00022692"/>
    </source>
</evidence>